<dbReference type="AlphaFoldDB" id="A0A087TSK3"/>
<evidence type="ECO:0000313" key="1">
    <source>
        <dbReference type="EMBL" id="KFM68092.1"/>
    </source>
</evidence>
<evidence type="ECO:0000313" key="2">
    <source>
        <dbReference type="Proteomes" id="UP000054359"/>
    </source>
</evidence>
<dbReference type="Proteomes" id="UP000054359">
    <property type="component" value="Unassembled WGS sequence"/>
</dbReference>
<gene>
    <name evidence="1" type="ORF">X975_20086</name>
</gene>
<proteinExistence type="predicted"/>
<name>A0A087TSK3_STEMI</name>
<accession>A0A087TSK3</accession>
<reference evidence="1 2" key="1">
    <citation type="submission" date="2013-11" db="EMBL/GenBank/DDBJ databases">
        <title>Genome sequencing of Stegodyphus mimosarum.</title>
        <authorList>
            <person name="Bechsgaard J."/>
        </authorList>
    </citation>
    <scope>NUCLEOTIDE SEQUENCE [LARGE SCALE GENOMIC DNA]</scope>
</reference>
<keyword evidence="2" id="KW-1185">Reference proteome</keyword>
<feature type="non-terminal residue" evidence="1">
    <location>
        <position position="110"/>
    </location>
</feature>
<sequence length="110" mass="12777">MKELISDLVQHIHVSLTRLFIIKNYGERQSNDEILSLGQESLLWCYDLICPENLEIPIKLIFQVTSFCCSTKHEGESILVPAIRYLHFAVKKNRNDEKSWYVVAENAKLP</sequence>
<protein>
    <submittedName>
        <fullName evidence="1">Uncharacterized protein</fullName>
    </submittedName>
</protein>
<organism evidence="1 2">
    <name type="scientific">Stegodyphus mimosarum</name>
    <name type="common">African social velvet spider</name>
    <dbReference type="NCBI Taxonomy" id="407821"/>
    <lineage>
        <taxon>Eukaryota</taxon>
        <taxon>Metazoa</taxon>
        <taxon>Ecdysozoa</taxon>
        <taxon>Arthropoda</taxon>
        <taxon>Chelicerata</taxon>
        <taxon>Arachnida</taxon>
        <taxon>Araneae</taxon>
        <taxon>Araneomorphae</taxon>
        <taxon>Entelegynae</taxon>
        <taxon>Eresoidea</taxon>
        <taxon>Eresidae</taxon>
        <taxon>Stegodyphus</taxon>
    </lineage>
</organism>
<dbReference type="EMBL" id="KK116547">
    <property type="protein sequence ID" value="KFM68092.1"/>
    <property type="molecule type" value="Genomic_DNA"/>
</dbReference>